<name>A0ABS4TI59_9PSEU</name>
<evidence type="ECO:0000313" key="2">
    <source>
        <dbReference type="EMBL" id="MBP2324118.1"/>
    </source>
</evidence>
<keyword evidence="3" id="KW-1185">Reference proteome</keyword>
<evidence type="ECO:0000259" key="1">
    <source>
        <dbReference type="PROSITE" id="PS51664"/>
    </source>
</evidence>
<dbReference type="InterPro" id="IPR027624">
    <property type="entry name" value="TOMM_cyclo_SagD"/>
</dbReference>
<dbReference type="Pfam" id="PF02624">
    <property type="entry name" value="YcaO"/>
    <property type="match status" value="1"/>
</dbReference>
<dbReference type="PROSITE" id="PS51664">
    <property type="entry name" value="YCAO"/>
    <property type="match status" value="1"/>
</dbReference>
<sequence>MIRFDGGLALLGPTPGDVCVDCAESARRATLGPLVPQSDLTISGFPTPALKPFLELLATEVQAHADQYRRSVVAVRTDLGVVSHHPVRPRPGGCPVCGPIPDDHPQEPVLTAPVEPGQLRGANSRSGNLRAELFDLKHGPVSGVFRTGHLPLAVASAELVGASVEAGYGRTVNFEEAEQVALYEAVERYNGMRPRRTRTVLEASFTELGPDRALDPTRLGEYDAENHLTPYSPDLRIRWVHGWSYTHGKSVAVPEEVAYWAVGSRFIAETSNGCGLGNSLTEAVLHGLFEVAERDAFLMAWYGRTPLPRLPAHGTVLHLVDRLESIGYELTFFNATNDIGIPTVIGVARYQGSVPDTPQIFYAAGAHPDPRRAMFSAAVEVAVDVESIVDREAAEPQTYHRDRLRRLLAEPNLIRTMAEHVAVNALPEAADRHDFLLGQPEVEPPSADLPVFDNLKTLLDHYVDRLRTLDLEVIAVDQSDPVIAERLGLFSAKVIVPGTLPMTFGHIYRRTRGLSRLRANGPRLPHPFP</sequence>
<dbReference type="InterPro" id="IPR003776">
    <property type="entry name" value="YcaO-like_dom"/>
</dbReference>
<dbReference type="Gene3D" id="3.30.40.250">
    <property type="match status" value="1"/>
</dbReference>
<accession>A0ABS4TI59</accession>
<dbReference type="RefSeq" id="WP_209641219.1">
    <property type="nucleotide sequence ID" value="NZ_JAGINW010000001.1"/>
</dbReference>
<feature type="domain" description="YcaO" evidence="1">
    <location>
        <begin position="167"/>
        <end position="529"/>
    </location>
</feature>
<dbReference type="NCBIfam" id="TIGR03604">
    <property type="entry name" value="TOMM_cyclo_SagD"/>
    <property type="match status" value="1"/>
</dbReference>
<dbReference type="GO" id="GO:0005840">
    <property type="term" value="C:ribosome"/>
    <property type="evidence" value="ECO:0007669"/>
    <property type="project" value="UniProtKB-KW"/>
</dbReference>
<organism evidence="2 3">
    <name type="scientific">Kibdelosporangium banguiense</name>
    <dbReference type="NCBI Taxonomy" id="1365924"/>
    <lineage>
        <taxon>Bacteria</taxon>
        <taxon>Bacillati</taxon>
        <taxon>Actinomycetota</taxon>
        <taxon>Actinomycetes</taxon>
        <taxon>Pseudonocardiales</taxon>
        <taxon>Pseudonocardiaceae</taxon>
        <taxon>Kibdelosporangium</taxon>
    </lineage>
</organism>
<protein>
    <submittedName>
        <fullName evidence="2">Ribosomal protein S12 methylthiotransferase accessory factor</fullName>
    </submittedName>
</protein>
<keyword evidence="2" id="KW-0687">Ribonucleoprotein</keyword>
<keyword evidence="2" id="KW-0689">Ribosomal protein</keyword>
<dbReference type="Proteomes" id="UP001519332">
    <property type="component" value="Unassembled WGS sequence"/>
</dbReference>
<dbReference type="PANTHER" id="PTHR37809">
    <property type="entry name" value="RIBOSOMAL PROTEIN S12 METHYLTHIOTRANSFERASE ACCESSORY FACTOR YCAO"/>
    <property type="match status" value="1"/>
</dbReference>
<gene>
    <name evidence="2" type="ORF">JOF56_004503</name>
</gene>
<dbReference type="Gene3D" id="3.30.160.660">
    <property type="match status" value="1"/>
</dbReference>
<dbReference type="PANTHER" id="PTHR37809:SF1">
    <property type="entry name" value="RIBOSOMAL PROTEIN S12 METHYLTHIOTRANSFERASE ACCESSORY FACTOR YCAO"/>
    <property type="match status" value="1"/>
</dbReference>
<reference evidence="2 3" key="1">
    <citation type="submission" date="2021-03" db="EMBL/GenBank/DDBJ databases">
        <title>Sequencing the genomes of 1000 actinobacteria strains.</title>
        <authorList>
            <person name="Klenk H.-P."/>
        </authorList>
    </citation>
    <scope>NUCLEOTIDE SEQUENCE [LARGE SCALE GENOMIC DNA]</scope>
    <source>
        <strain evidence="2 3">DSM 46670</strain>
    </source>
</reference>
<comment type="caution">
    <text evidence="2">The sequence shown here is derived from an EMBL/GenBank/DDBJ whole genome shotgun (WGS) entry which is preliminary data.</text>
</comment>
<evidence type="ECO:0000313" key="3">
    <source>
        <dbReference type="Proteomes" id="UP001519332"/>
    </source>
</evidence>
<dbReference type="Gene3D" id="3.30.1330.230">
    <property type="match status" value="1"/>
</dbReference>
<proteinExistence type="predicted"/>
<dbReference type="EMBL" id="JAGINW010000001">
    <property type="protein sequence ID" value="MBP2324118.1"/>
    <property type="molecule type" value="Genomic_DNA"/>
</dbReference>